<evidence type="ECO:0000256" key="6">
    <source>
        <dbReference type="ARBA" id="ARBA00022989"/>
    </source>
</evidence>
<reference evidence="12" key="1">
    <citation type="submission" date="2014-07" db="EMBL/GenBank/DDBJ databases">
        <authorList>
            <person name="Martin A.A"/>
            <person name="De Silva N."/>
        </authorList>
    </citation>
    <scope>NUCLEOTIDE SEQUENCE</scope>
</reference>
<keyword evidence="12" id="KW-1185">Reference proteome</keyword>
<organism evidence="12 13">
    <name type="scientific">Strongyloides venezuelensis</name>
    <name type="common">Threadworm</name>
    <dbReference type="NCBI Taxonomy" id="75913"/>
    <lineage>
        <taxon>Eukaryota</taxon>
        <taxon>Metazoa</taxon>
        <taxon>Ecdysozoa</taxon>
        <taxon>Nematoda</taxon>
        <taxon>Chromadorea</taxon>
        <taxon>Rhabditida</taxon>
        <taxon>Tylenchina</taxon>
        <taxon>Panagrolaimomorpha</taxon>
        <taxon>Strongyloidoidea</taxon>
        <taxon>Strongyloididae</taxon>
        <taxon>Strongyloides</taxon>
    </lineage>
</organism>
<dbReference type="Proteomes" id="UP000035680">
    <property type="component" value="Unassembled WGS sequence"/>
</dbReference>
<keyword evidence="7 10" id="KW-0472">Membrane</keyword>
<accession>A0A0K0F6A5</accession>
<dbReference type="Gene3D" id="3.40.630.10">
    <property type="entry name" value="Zn peptidases"/>
    <property type="match status" value="1"/>
</dbReference>
<keyword evidence="8" id="KW-0325">Glycoprotein</keyword>
<evidence type="ECO:0000256" key="8">
    <source>
        <dbReference type="ARBA" id="ARBA00023180"/>
    </source>
</evidence>
<name>A0A0K0F6A5_STRVS</name>
<sequence length="543" mass="62399">MSNDFLDKLRNFVYIICILLFLKPTLILPIQILNNPQEYELTAYRLQQYDIGTHSLGSKLWKFQFDGVLHIDNLSQKCGVIFWKDFMKANFKSIISQDNGALLIIIPQNIDNLPSVDKELMMEFENFFKNVYTNLAIFFVEDSKYVQYFISKMQEVTIVDDSYPSQLINFIFNNVYQLSTSNNLPTNLMKEVKMKNLLGSLSSGDELNPIILFVAYYDSHSIIPGLSVSANSNGSGVATLLELLVIFSKFYECDKTTPQYNMMFVLTDGGKYNYQGTRQLLDDLYEKKNEQNIELVICLDSLAKKSNINIHLSKSPSEKSATFRFIKNLRLVSNSSTNIKTVSKKINLNHYKLAWEHERYNIRKIPAITLSNIDAFDSPERDSIFDVPSTLSVKTLLDNIKLISDAIALYVFNIPFESCQKMGIDCSMFNNSIMSEERVSTFLSIINSYSRAPARSQENLISQLQIIVEKYSKQNVVISDFNPVDINLYSVLEDKITIYRTKSTAFDVLLAVVISLYLLFLKYVVKNVQKYLVITFAYFSERK</sequence>
<dbReference type="GO" id="GO:0009966">
    <property type="term" value="P:regulation of signal transduction"/>
    <property type="evidence" value="ECO:0007669"/>
    <property type="project" value="InterPro"/>
</dbReference>
<evidence type="ECO:0000256" key="3">
    <source>
        <dbReference type="ARBA" id="ARBA00022692"/>
    </source>
</evidence>
<dbReference type="Pfam" id="PF04389">
    <property type="entry name" value="Peptidase_M28"/>
    <property type="match status" value="1"/>
</dbReference>
<evidence type="ECO:0000313" key="13">
    <source>
        <dbReference type="WBParaSite" id="SVE_0434900.1"/>
    </source>
</evidence>
<dbReference type="InterPro" id="IPR007484">
    <property type="entry name" value="Peptidase_M28"/>
</dbReference>
<reference evidence="13" key="2">
    <citation type="submission" date="2015-08" db="UniProtKB">
        <authorList>
            <consortium name="WormBaseParasite"/>
        </authorList>
    </citation>
    <scope>IDENTIFICATION</scope>
</reference>
<dbReference type="PANTHER" id="PTHR31826">
    <property type="entry name" value="NICALIN"/>
    <property type="match status" value="1"/>
</dbReference>
<keyword evidence="6 10" id="KW-1133">Transmembrane helix</keyword>
<evidence type="ECO:0000256" key="9">
    <source>
        <dbReference type="ARBA" id="ARBA00034873"/>
    </source>
</evidence>
<comment type="subcellular location">
    <subcellularLocation>
        <location evidence="1">Endoplasmic reticulum membrane</location>
        <topology evidence="1">Single-pass membrane protein</topology>
    </subcellularLocation>
</comment>
<comment type="similarity">
    <text evidence="2">Belongs to the nicastrin family.</text>
</comment>
<dbReference type="WBParaSite" id="SVE_0434900.1">
    <property type="protein sequence ID" value="SVE_0434900.1"/>
    <property type="gene ID" value="SVE_0434900"/>
</dbReference>
<dbReference type="STRING" id="75913.A0A0K0F6A5"/>
<keyword evidence="5" id="KW-0256">Endoplasmic reticulum</keyword>
<evidence type="ECO:0000256" key="2">
    <source>
        <dbReference type="ARBA" id="ARBA00007717"/>
    </source>
</evidence>
<evidence type="ECO:0000256" key="10">
    <source>
        <dbReference type="SAM" id="Phobius"/>
    </source>
</evidence>
<evidence type="ECO:0000259" key="11">
    <source>
        <dbReference type="Pfam" id="PF04389"/>
    </source>
</evidence>
<evidence type="ECO:0000256" key="4">
    <source>
        <dbReference type="ARBA" id="ARBA00022729"/>
    </source>
</evidence>
<evidence type="ECO:0000256" key="1">
    <source>
        <dbReference type="ARBA" id="ARBA00004389"/>
    </source>
</evidence>
<protein>
    <recommendedName>
        <fullName evidence="9">BOS complex subunit NCLN</fullName>
    </recommendedName>
</protein>
<evidence type="ECO:0000256" key="5">
    <source>
        <dbReference type="ARBA" id="ARBA00022824"/>
    </source>
</evidence>
<feature type="transmembrane region" description="Helical" evidence="10">
    <location>
        <begin position="12"/>
        <end position="33"/>
    </location>
</feature>
<proteinExistence type="inferred from homology"/>
<dbReference type="AlphaFoldDB" id="A0A0K0F6A5"/>
<feature type="domain" description="Peptidase M28" evidence="11">
    <location>
        <begin position="196"/>
        <end position="370"/>
    </location>
</feature>
<dbReference type="GO" id="GO:0005789">
    <property type="term" value="C:endoplasmic reticulum membrane"/>
    <property type="evidence" value="ECO:0007669"/>
    <property type="project" value="UniProtKB-SubCell"/>
</dbReference>
<evidence type="ECO:0000256" key="7">
    <source>
        <dbReference type="ARBA" id="ARBA00023136"/>
    </source>
</evidence>
<keyword evidence="4" id="KW-0732">Signal</keyword>
<dbReference type="SUPFAM" id="SSF53187">
    <property type="entry name" value="Zn-dependent exopeptidases"/>
    <property type="match status" value="1"/>
</dbReference>
<keyword evidence="3 10" id="KW-0812">Transmembrane</keyword>
<evidence type="ECO:0000313" key="12">
    <source>
        <dbReference type="Proteomes" id="UP000035680"/>
    </source>
</evidence>
<dbReference type="InterPro" id="IPR016574">
    <property type="entry name" value="Nicalin"/>
</dbReference>
<feature type="transmembrane region" description="Helical" evidence="10">
    <location>
        <begin position="505"/>
        <end position="525"/>
    </location>
</feature>